<keyword evidence="3" id="KW-0732">Signal</keyword>
<organism evidence="4 5">
    <name type="scientific">Loxostege sticticalis</name>
    <name type="common">Beet webworm moth</name>
    <dbReference type="NCBI Taxonomy" id="481309"/>
    <lineage>
        <taxon>Eukaryota</taxon>
        <taxon>Metazoa</taxon>
        <taxon>Ecdysozoa</taxon>
        <taxon>Arthropoda</taxon>
        <taxon>Hexapoda</taxon>
        <taxon>Insecta</taxon>
        <taxon>Pterygota</taxon>
        <taxon>Neoptera</taxon>
        <taxon>Endopterygota</taxon>
        <taxon>Lepidoptera</taxon>
        <taxon>Glossata</taxon>
        <taxon>Ditrysia</taxon>
        <taxon>Pyraloidea</taxon>
        <taxon>Crambidae</taxon>
        <taxon>Pyraustinae</taxon>
        <taxon>Loxostege</taxon>
    </lineage>
</organism>
<proteinExistence type="predicted"/>
<evidence type="ECO:0000256" key="3">
    <source>
        <dbReference type="SAM" id="SignalP"/>
    </source>
</evidence>
<feature type="chain" id="PRO_5044806862" evidence="3">
    <location>
        <begin position="18"/>
        <end position="897"/>
    </location>
</feature>
<feature type="compositionally biased region" description="Polar residues" evidence="2">
    <location>
        <begin position="881"/>
        <end position="897"/>
    </location>
</feature>
<reference evidence="4 5" key="1">
    <citation type="submission" date="2024-06" db="EMBL/GenBank/DDBJ databases">
        <title>A chromosome-level genome assembly of beet webworm, Loxostege sticticalis.</title>
        <authorList>
            <person name="Zhang Y."/>
        </authorList>
    </citation>
    <scope>NUCLEOTIDE SEQUENCE [LARGE SCALE GENOMIC DNA]</scope>
    <source>
        <strain evidence="4">AQ028</strain>
        <tissue evidence="4">Male pupae</tissue>
    </source>
</reference>
<feature type="compositionally biased region" description="Basic residues" evidence="2">
    <location>
        <begin position="856"/>
        <end position="880"/>
    </location>
</feature>
<feature type="signal peptide" evidence="3">
    <location>
        <begin position="1"/>
        <end position="17"/>
    </location>
</feature>
<dbReference type="EMBL" id="JBEDNZ010000023">
    <property type="protein sequence ID" value="KAL0811641.1"/>
    <property type="molecule type" value="Genomic_DNA"/>
</dbReference>
<gene>
    <name evidence="4" type="ORF">ABMA28_009093</name>
</gene>
<name>A0ABD0SD33_LOXSC</name>
<dbReference type="Proteomes" id="UP001549921">
    <property type="component" value="Unassembled WGS sequence"/>
</dbReference>
<evidence type="ECO:0000256" key="2">
    <source>
        <dbReference type="SAM" id="MobiDB-lite"/>
    </source>
</evidence>
<evidence type="ECO:0000256" key="1">
    <source>
        <dbReference type="SAM" id="Coils"/>
    </source>
</evidence>
<comment type="caution">
    <text evidence="4">The sequence shown here is derived from an EMBL/GenBank/DDBJ whole genome shotgun (WGS) entry which is preliminary data.</text>
</comment>
<keyword evidence="1" id="KW-0175">Coiled coil</keyword>
<evidence type="ECO:0000313" key="4">
    <source>
        <dbReference type="EMBL" id="KAL0811641.1"/>
    </source>
</evidence>
<accession>A0ABD0SD33</accession>
<sequence>MFAALAVLACALASVAAYGDVFTYLKPDHFRRAGDEDCQICYGDNDCATINQARCDYQRAVSEVLFDAEEPVDPTSPELRIQVDALMMGLAERSYNLLADQECIPFVSQYTDCSKENICLGCSFCTCSDSSRWNCSFVQRCRPEDHLEIDHRALVIAMETLKGDETPSFRLKRSATTPVTTQRHNITFEELSEWLYEVKPFNDVYTTTTEKVNMIGTTSTEKVNILTTANGDTNMSDNFEFSNNDPDYIAFDDVLNNIAIQNKNYTRRKPLNITNHDNINVREFMKLDDAHVRLDEMSGIRVSDHFVNILNAIEAREMSEEVTTPTTTTEGVTKMVIDLLELARKRMDAAGNEVAENNYPRTNEPIQNIKVTLQNETGFENTDNANELNVIGIMKRDVSQVSIDNLNFTATEKINVTNTNKELQDGVYLPINSIIQGKQKELDDLIHVREKLIEILNLKNSENVLNKTERVENSSNSFISFYNVQITPETDIEIDSKRSGVELLDKYLKKLRHDMYIIVKDIIRIQAITGPEDFPKDLKALTRAVRHYMRNHTKSHRRGKLRTFDNISDLRRHQENSDMSRDLIKNYLINIFLLLDRSMPQTNALAPLSQKTRQIIKRVIKNNNLNGDDTFLRLKINEPNYNLTNDLKSIGVAWQDMSVKISDSTPSDRLHHMKLLQLNLESDIGKMQDALALIDFAHSRRMLAIYDDVGKDELSRINTNLKEIQNRIKDIAKLPSFNSKSASQIVKVFTITKQNKKETFLKHIKKLLKSSKRDIANLLRRKVPKSEIIKGLAKKKLNDLAKRNMLEYENVMQKWQNHLDITRKKRSFVSENNNMRTKNILPKYLRGKVSSGMNSTKHKNKSKTKHSQRRQNKRNKKKNGKATTENTPTTKQNSTKP</sequence>
<dbReference type="AlphaFoldDB" id="A0ABD0SD33"/>
<feature type="region of interest" description="Disordered" evidence="2">
    <location>
        <begin position="830"/>
        <end position="897"/>
    </location>
</feature>
<protein>
    <submittedName>
        <fullName evidence="4">Uncharacterized protein</fullName>
    </submittedName>
</protein>
<feature type="coiled-coil region" evidence="1">
    <location>
        <begin position="761"/>
        <end position="818"/>
    </location>
</feature>
<evidence type="ECO:0000313" key="5">
    <source>
        <dbReference type="Proteomes" id="UP001549921"/>
    </source>
</evidence>